<evidence type="ECO:0000256" key="3">
    <source>
        <dbReference type="ARBA" id="ARBA00022989"/>
    </source>
</evidence>
<feature type="transmembrane region" description="Helical" evidence="5">
    <location>
        <begin position="415"/>
        <end position="434"/>
    </location>
</feature>
<reference evidence="7" key="1">
    <citation type="journal article" date="2020" name="bioRxiv">
        <title>A rank-normalized archaeal taxonomy based on genome phylogeny resolves widespread incomplete and uneven classifications.</title>
        <authorList>
            <person name="Rinke C."/>
            <person name="Chuvochina M."/>
            <person name="Mussig A.J."/>
            <person name="Chaumeil P.-A."/>
            <person name="Waite D.W."/>
            <person name="Whitman W.B."/>
            <person name="Parks D.H."/>
            <person name="Hugenholtz P."/>
        </authorList>
    </citation>
    <scope>NUCLEOTIDE SEQUENCE</scope>
    <source>
        <strain evidence="7">UBA12518</strain>
    </source>
</reference>
<proteinExistence type="inferred from homology"/>
<keyword evidence="3 5" id="KW-1133">Transmembrane helix</keyword>
<feature type="transmembrane region" description="Helical" evidence="5">
    <location>
        <begin position="31"/>
        <end position="64"/>
    </location>
</feature>
<dbReference type="HAMAP" id="MF_00445">
    <property type="entry name" value="NDH1_NuoN_1"/>
    <property type="match status" value="1"/>
</dbReference>
<evidence type="ECO:0000313" key="7">
    <source>
        <dbReference type="EMBL" id="HIH70097.1"/>
    </source>
</evidence>
<evidence type="ECO:0000256" key="5">
    <source>
        <dbReference type="SAM" id="Phobius"/>
    </source>
</evidence>
<evidence type="ECO:0000256" key="4">
    <source>
        <dbReference type="ARBA" id="ARBA00023136"/>
    </source>
</evidence>
<gene>
    <name evidence="7" type="ORF">HA299_05760</name>
</gene>
<feature type="transmembrane region" description="Helical" evidence="5">
    <location>
        <begin position="151"/>
        <end position="174"/>
    </location>
</feature>
<evidence type="ECO:0000256" key="1">
    <source>
        <dbReference type="ARBA" id="ARBA00004141"/>
    </source>
</evidence>
<dbReference type="EMBL" id="DUIH01000021">
    <property type="protein sequence ID" value="HIH70097.1"/>
    <property type="molecule type" value="Genomic_DNA"/>
</dbReference>
<dbReference type="NCBIfam" id="TIGR01770">
    <property type="entry name" value="NDH_I_N"/>
    <property type="match status" value="1"/>
</dbReference>
<feature type="transmembrane region" description="Helical" evidence="5">
    <location>
        <begin position="455"/>
        <end position="474"/>
    </location>
</feature>
<dbReference type="GO" id="GO:0008137">
    <property type="term" value="F:NADH dehydrogenase (ubiquinone) activity"/>
    <property type="evidence" value="ECO:0007669"/>
    <property type="project" value="InterPro"/>
</dbReference>
<evidence type="ECO:0000313" key="8">
    <source>
        <dbReference type="Proteomes" id="UP000600363"/>
    </source>
</evidence>
<dbReference type="GO" id="GO:0042773">
    <property type="term" value="P:ATP synthesis coupled electron transport"/>
    <property type="evidence" value="ECO:0007669"/>
    <property type="project" value="InterPro"/>
</dbReference>
<comment type="caution">
    <text evidence="7">The sequence shown here is derived from an EMBL/GenBank/DDBJ whole genome shotgun (WGS) entry which is preliminary data.</text>
</comment>
<feature type="domain" description="NADH:quinone oxidoreductase/Mrp antiporter transmembrane" evidence="6">
    <location>
        <begin position="116"/>
        <end position="429"/>
    </location>
</feature>
<feature type="transmembrane region" description="Helical" evidence="5">
    <location>
        <begin position="70"/>
        <end position="90"/>
    </location>
</feature>
<dbReference type="PRINTS" id="PR01434">
    <property type="entry name" value="NADHDHGNASE5"/>
</dbReference>
<dbReference type="Pfam" id="PF00361">
    <property type="entry name" value="Proton_antipo_M"/>
    <property type="match status" value="1"/>
</dbReference>
<evidence type="ECO:0000256" key="2">
    <source>
        <dbReference type="ARBA" id="ARBA00022692"/>
    </source>
</evidence>
<dbReference type="InterPro" id="IPR010096">
    <property type="entry name" value="NADH-Q_OxRdtase_suN/2"/>
</dbReference>
<comment type="subcellular location">
    <subcellularLocation>
        <location evidence="1">Membrane</location>
        <topology evidence="1">Multi-pass membrane protein</topology>
    </subcellularLocation>
</comment>
<dbReference type="PANTHER" id="PTHR22773">
    <property type="entry name" value="NADH DEHYDROGENASE"/>
    <property type="match status" value="1"/>
</dbReference>
<dbReference type="InterPro" id="IPR001750">
    <property type="entry name" value="ND/Mrp_TM"/>
</dbReference>
<sequence length="490" mass="52139">MNYMLLSPEIVLMLAALVVLLLGVTRIEQRVLGWLSLVALAAATALTLSLAGAGGTLLFGALTVDAFSQFFKLVFLLVAMLVVIASLSYYGKSRHQHEYYCLLLLATVGMMFVASSSDLATLFVGFELASISTYALAAFDREDMRSVEAGFKYFIIGALSSALMLMGISFVYGLTGTTNLQQIAHIVGEGISGSMTLALVLLSAGFGFKMALVPFHMWAPDTYQGAPSVVSSLLAAGSKKMGFAAAFKVFVLALLAIRAEWYVLFAVLAVLTMTYGNLVALSQRSLKRMLAYSSIAQAGYIAIGFVVIASITDVASPEGLSVATFALGSSLFYILSHAFMKGGAFLAVGAVAYMVQRDKSPLLDEDDIEHFAGLSKSSPLMALCISVLMFALAGIPLTAGFMSKLLVFSSAINAGLAWLAIVAILNSALSLWYYARVVKVMYWREPQMELGSVPMGFVVAVVLATLGTVVLGVYPAPFIELAMHAAEALM</sequence>
<feature type="transmembrane region" description="Helical" evidence="5">
    <location>
        <begin position="380"/>
        <end position="403"/>
    </location>
</feature>
<protein>
    <submittedName>
        <fullName evidence="7">NADH-quinone oxidoreductase subunit N</fullName>
    </submittedName>
</protein>
<feature type="transmembrane region" description="Helical" evidence="5">
    <location>
        <begin position="186"/>
        <end position="208"/>
    </location>
</feature>
<dbReference type="Proteomes" id="UP000600363">
    <property type="component" value="Unassembled WGS sequence"/>
</dbReference>
<accession>A0A832VXR6</accession>
<feature type="transmembrane region" description="Helical" evidence="5">
    <location>
        <begin position="97"/>
        <end position="114"/>
    </location>
</feature>
<keyword evidence="4 5" id="KW-0472">Membrane</keyword>
<feature type="transmembrane region" description="Helical" evidence="5">
    <location>
        <begin position="263"/>
        <end position="282"/>
    </location>
</feature>
<organism evidence="7 8">
    <name type="scientific">Methermicoccus shengliensis</name>
    <dbReference type="NCBI Taxonomy" id="660064"/>
    <lineage>
        <taxon>Archaea</taxon>
        <taxon>Methanobacteriati</taxon>
        <taxon>Methanobacteriota</taxon>
        <taxon>Stenosarchaea group</taxon>
        <taxon>Methanomicrobia</taxon>
        <taxon>Methanosarcinales</taxon>
        <taxon>Methermicoccaceae</taxon>
        <taxon>Methermicoccus</taxon>
    </lineage>
</organism>
<dbReference type="RefSeq" id="WP_276624566.1">
    <property type="nucleotide sequence ID" value="NZ_DUIH01000021.1"/>
</dbReference>
<feature type="transmembrane region" description="Helical" evidence="5">
    <location>
        <begin position="331"/>
        <end position="355"/>
    </location>
</feature>
<feature type="transmembrane region" description="Helical" evidence="5">
    <location>
        <begin position="289"/>
        <end position="311"/>
    </location>
</feature>
<name>A0A832VXR6_9EURY</name>
<evidence type="ECO:0000259" key="6">
    <source>
        <dbReference type="Pfam" id="PF00361"/>
    </source>
</evidence>
<dbReference type="AlphaFoldDB" id="A0A832VXR6"/>
<keyword evidence="2 5" id="KW-0812">Transmembrane</keyword>
<dbReference type="GO" id="GO:0016020">
    <property type="term" value="C:membrane"/>
    <property type="evidence" value="ECO:0007669"/>
    <property type="project" value="UniProtKB-SubCell"/>
</dbReference>
<feature type="transmembrane region" description="Helical" evidence="5">
    <location>
        <begin position="6"/>
        <end position="24"/>
    </location>
</feature>